<dbReference type="GeneID" id="37226518"/>
<protein>
    <submittedName>
        <fullName evidence="1">Uncharacterized protein</fullName>
    </submittedName>
</protein>
<gene>
    <name evidence="1" type="ORF">BO80DRAFT_448196</name>
</gene>
<evidence type="ECO:0000313" key="2">
    <source>
        <dbReference type="Proteomes" id="UP000249402"/>
    </source>
</evidence>
<sequence>MDYAEDSADEDCAEIQHRNVPDLQYPSKEELMDAASVVIRSLQQLDWREIGETPPNLAITGGLAVMHYCPDRLPSIAHNGREDIDIVLSNTQGGRIRLALQYEFPEEFVNQEIDLFVVTPRGKVKVDFKWEVYMESASLSTVPLHEISPEDPPFMNPQTLTVSKLLSLSGHVVARYVLFERPWNHGIDALRLVRRFDRSTLTLAKFQAMHIYKEKDKLERYTTMPYKQWAKMMEVELRVSISRLTKERSTQGKPFKLLDYV</sequence>
<dbReference type="RefSeq" id="XP_025571907.1">
    <property type="nucleotide sequence ID" value="XM_025721653.1"/>
</dbReference>
<dbReference type="OrthoDB" id="4399006at2759"/>
<proteinExistence type="predicted"/>
<dbReference type="VEuPathDB" id="FungiDB:BO80DRAFT_448196"/>
<accession>A0A395GQ28</accession>
<name>A0A395GQ28_9EURO</name>
<organism evidence="1 2">
    <name type="scientific">Aspergillus ibericus CBS 121593</name>
    <dbReference type="NCBI Taxonomy" id="1448316"/>
    <lineage>
        <taxon>Eukaryota</taxon>
        <taxon>Fungi</taxon>
        <taxon>Dikarya</taxon>
        <taxon>Ascomycota</taxon>
        <taxon>Pezizomycotina</taxon>
        <taxon>Eurotiomycetes</taxon>
        <taxon>Eurotiomycetidae</taxon>
        <taxon>Eurotiales</taxon>
        <taxon>Aspergillaceae</taxon>
        <taxon>Aspergillus</taxon>
        <taxon>Aspergillus subgen. Circumdati</taxon>
    </lineage>
</organism>
<keyword evidence="2" id="KW-1185">Reference proteome</keyword>
<evidence type="ECO:0000313" key="1">
    <source>
        <dbReference type="EMBL" id="RAK97579.1"/>
    </source>
</evidence>
<dbReference type="Proteomes" id="UP000249402">
    <property type="component" value="Unassembled WGS sequence"/>
</dbReference>
<dbReference type="AlphaFoldDB" id="A0A395GQ28"/>
<dbReference type="EMBL" id="KZ824461">
    <property type="protein sequence ID" value="RAK97579.1"/>
    <property type="molecule type" value="Genomic_DNA"/>
</dbReference>
<reference evidence="1 2" key="1">
    <citation type="submission" date="2018-02" db="EMBL/GenBank/DDBJ databases">
        <title>The genomes of Aspergillus section Nigri reveals drivers in fungal speciation.</title>
        <authorList>
            <consortium name="DOE Joint Genome Institute"/>
            <person name="Vesth T.C."/>
            <person name="Nybo J."/>
            <person name="Theobald S."/>
            <person name="Brandl J."/>
            <person name="Frisvad J.C."/>
            <person name="Nielsen K.F."/>
            <person name="Lyhne E.K."/>
            <person name="Kogle M.E."/>
            <person name="Kuo A."/>
            <person name="Riley R."/>
            <person name="Clum A."/>
            <person name="Nolan M."/>
            <person name="Lipzen A."/>
            <person name="Salamov A."/>
            <person name="Henrissat B."/>
            <person name="Wiebenga A."/>
            <person name="De vries R.P."/>
            <person name="Grigoriev I.V."/>
            <person name="Mortensen U.H."/>
            <person name="Andersen M.R."/>
            <person name="Baker S.E."/>
        </authorList>
    </citation>
    <scope>NUCLEOTIDE SEQUENCE [LARGE SCALE GENOMIC DNA]</scope>
    <source>
        <strain evidence="1 2">CBS 121593</strain>
    </source>
</reference>